<accession>A0A1G8MGS0</accession>
<dbReference type="GO" id="GO:0019305">
    <property type="term" value="P:dTDP-rhamnose biosynthetic process"/>
    <property type="evidence" value="ECO:0007669"/>
    <property type="project" value="TreeGrafter"/>
</dbReference>
<dbReference type="STRING" id="633440.SAMN05421869_106405"/>
<dbReference type="GO" id="GO:0005829">
    <property type="term" value="C:cytosol"/>
    <property type="evidence" value="ECO:0007669"/>
    <property type="project" value="TreeGrafter"/>
</dbReference>
<keyword evidence="5" id="KW-1185">Reference proteome</keyword>
<protein>
    <submittedName>
        <fullName evidence="4">dTDP-4-dehydrorhamnose 3,5-epimerase</fullName>
    </submittedName>
</protein>
<organism evidence="4 5">
    <name type="scientific">Nonomuraea jiangxiensis</name>
    <dbReference type="NCBI Taxonomy" id="633440"/>
    <lineage>
        <taxon>Bacteria</taxon>
        <taxon>Bacillati</taxon>
        <taxon>Actinomycetota</taxon>
        <taxon>Actinomycetes</taxon>
        <taxon>Streptosporangiales</taxon>
        <taxon>Streptosporangiaceae</taxon>
        <taxon>Nonomuraea</taxon>
    </lineage>
</organism>
<dbReference type="OrthoDB" id="9800680at2"/>
<dbReference type="InterPro" id="IPR011051">
    <property type="entry name" value="RmlC_Cupin_sf"/>
</dbReference>
<dbReference type="Proteomes" id="UP000199202">
    <property type="component" value="Unassembled WGS sequence"/>
</dbReference>
<evidence type="ECO:0000313" key="4">
    <source>
        <dbReference type="EMBL" id="SDI67025.1"/>
    </source>
</evidence>
<dbReference type="GO" id="GO:0000271">
    <property type="term" value="P:polysaccharide biosynthetic process"/>
    <property type="evidence" value="ECO:0007669"/>
    <property type="project" value="TreeGrafter"/>
</dbReference>
<gene>
    <name evidence="4" type="ORF">SAMN05421869_106405</name>
</gene>
<dbReference type="InterPro" id="IPR000888">
    <property type="entry name" value="RmlC-like"/>
</dbReference>
<dbReference type="PANTHER" id="PTHR21047">
    <property type="entry name" value="DTDP-6-DEOXY-D-GLUCOSE-3,5 EPIMERASE"/>
    <property type="match status" value="1"/>
</dbReference>
<dbReference type="Pfam" id="PF00908">
    <property type="entry name" value="dTDP_sugar_isom"/>
    <property type="match status" value="1"/>
</dbReference>
<feature type="active site" description="Proton acceptor" evidence="2">
    <location>
        <position position="56"/>
    </location>
</feature>
<name>A0A1G8MGS0_9ACTN</name>
<dbReference type="PANTHER" id="PTHR21047:SF2">
    <property type="entry name" value="THYMIDINE DIPHOSPHO-4-KETO-RHAMNOSE 3,5-EPIMERASE"/>
    <property type="match status" value="1"/>
</dbReference>
<evidence type="ECO:0000256" key="2">
    <source>
        <dbReference type="PIRSR" id="PIRSR600888-1"/>
    </source>
</evidence>
<dbReference type="CDD" id="cd00438">
    <property type="entry name" value="cupin_RmlC"/>
    <property type="match status" value="1"/>
</dbReference>
<dbReference type="EMBL" id="FNDJ01000006">
    <property type="protein sequence ID" value="SDI67025.1"/>
    <property type="molecule type" value="Genomic_DNA"/>
</dbReference>
<reference evidence="4 5" key="1">
    <citation type="submission" date="2016-10" db="EMBL/GenBank/DDBJ databases">
        <authorList>
            <person name="de Groot N.N."/>
        </authorList>
    </citation>
    <scope>NUCLEOTIDE SEQUENCE [LARGE SCALE GENOMIC DNA]</scope>
    <source>
        <strain evidence="4 5">CGMCC 4.6533</strain>
    </source>
</reference>
<comment type="similarity">
    <text evidence="1">Belongs to the dTDP-4-dehydrorhamnose 3,5-epimerase family.</text>
</comment>
<dbReference type="RefSeq" id="WP_090931928.1">
    <property type="nucleotide sequence ID" value="NZ_FNDJ01000006.1"/>
</dbReference>
<dbReference type="SUPFAM" id="SSF51182">
    <property type="entry name" value="RmlC-like cupins"/>
    <property type="match status" value="1"/>
</dbReference>
<dbReference type="GO" id="GO:0008830">
    <property type="term" value="F:dTDP-4-dehydrorhamnose 3,5-epimerase activity"/>
    <property type="evidence" value="ECO:0007669"/>
    <property type="project" value="InterPro"/>
</dbReference>
<evidence type="ECO:0000313" key="5">
    <source>
        <dbReference type="Proteomes" id="UP000199202"/>
    </source>
</evidence>
<sequence>MDRLSIEGAWHHRPTVHTDSRGSLAETFRAAGLPQRLDVAQVNCSVSNAGVLRGVHFAAVPPGQAKYLMCVSGRILDVVVDVRVGSPTYGRWEAVTLEEGTRGALLIAEGLGHAFMALSEQATVIYLCSQPYAPGREHGVHPLDPAIGIDWPAGLEPVLSDKDAKAPTLEEARVAGLLPDYETCKEFYATLH</sequence>
<evidence type="ECO:0000256" key="1">
    <source>
        <dbReference type="ARBA" id="ARBA00010154"/>
    </source>
</evidence>
<feature type="active site" description="Proton donor" evidence="2">
    <location>
        <position position="126"/>
    </location>
</feature>
<dbReference type="Gene3D" id="2.60.120.10">
    <property type="entry name" value="Jelly Rolls"/>
    <property type="match status" value="1"/>
</dbReference>
<feature type="site" description="Participates in a stacking interaction with the thymidine ring of dTDP-4-oxo-6-deoxyglucose" evidence="3">
    <location>
        <position position="132"/>
    </location>
</feature>
<evidence type="ECO:0000256" key="3">
    <source>
        <dbReference type="PIRSR" id="PIRSR600888-3"/>
    </source>
</evidence>
<dbReference type="InterPro" id="IPR014710">
    <property type="entry name" value="RmlC-like_jellyroll"/>
</dbReference>
<dbReference type="AlphaFoldDB" id="A0A1G8MGS0"/>
<proteinExistence type="inferred from homology"/>